<keyword evidence="3" id="KW-0274">FAD</keyword>
<feature type="transmembrane region" description="Helical" evidence="6">
    <location>
        <begin position="159"/>
        <end position="178"/>
    </location>
</feature>
<protein>
    <recommendedName>
        <fullName evidence="9">FAD/NAD(P)-binding domain-containing protein</fullName>
    </recommendedName>
</protein>
<dbReference type="InterPro" id="IPR036188">
    <property type="entry name" value="FAD/NAD-bd_sf"/>
</dbReference>
<dbReference type="FunCoup" id="S2JP99">
    <property type="interactions" value="30"/>
</dbReference>
<evidence type="ECO:0008006" key="9">
    <source>
        <dbReference type="Google" id="ProtNLM"/>
    </source>
</evidence>
<evidence type="ECO:0000256" key="2">
    <source>
        <dbReference type="ARBA" id="ARBA00022630"/>
    </source>
</evidence>
<organism evidence="7 8">
    <name type="scientific">Mucor circinelloides f. circinelloides (strain 1006PhL)</name>
    <name type="common">Mucormycosis agent</name>
    <name type="synonym">Calyptromyces circinelloides</name>
    <dbReference type="NCBI Taxonomy" id="1220926"/>
    <lineage>
        <taxon>Eukaryota</taxon>
        <taxon>Fungi</taxon>
        <taxon>Fungi incertae sedis</taxon>
        <taxon>Mucoromycota</taxon>
        <taxon>Mucoromycotina</taxon>
        <taxon>Mucoromycetes</taxon>
        <taxon>Mucorales</taxon>
        <taxon>Mucorineae</taxon>
        <taxon>Mucoraceae</taxon>
        <taxon>Mucor</taxon>
    </lineage>
</organism>
<dbReference type="InterPro" id="IPR050346">
    <property type="entry name" value="FMO-like"/>
</dbReference>
<evidence type="ECO:0000256" key="3">
    <source>
        <dbReference type="ARBA" id="ARBA00022827"/>
    </source>
</evidence>
<feature type="transmembrane region" description="Helical" evidence="6">
    <location>
        <begin position="45"/>
        <end position="69"/>
    </location>
</feature>
<comment type="similarity">
    <text evidence="1">Belongs to the FMO family.</text>
</comment>
<dbReference type="Gene3D" id="3.50.50.60">
    <property type="entry name" value="FAD/NAD(P)-binding domain"/>
    <property type="match status" value="2"/>
</dbReference>
<dbReference type="VEuPathDB" id="FungiDB:HMPREF1544_00996"/>
<dbReference type="Pfam" id="PF00743">
    <property type="entry name" value="FMO-like"/>
    <property type="match status" value="2"/>
</dbReference>
<keyword evidence="6" id="KW-0472">Membrane</keyword>
<dbReference type="eggNOG" id="KOG1399">
    <property type="taxonomic scope" value="Eukaryota"/>
</dbReference>
<dbReference type="SUPFAM" id="SSF51905">
    <property type="entry name" value="FAD/NAD(P)-binding domain"/>
    <property type="match status" value="1"/>
</dbReference>
<dbReference type="AlphaFoldDB" id="S2JP99"/>
<dbReference type="PRINTS" id="PR00370">
    <property type="entry name" value="FMOXYGENASE"/>
</dbReference>
<evidence type="ECO:0000256" key="4">
    <source>
        <dbReference type="ARBA" id="ARBA00022857"/>
    </source>
</evidence>
<dbReference type="OrthoDB" id="66881at2759"/>
<feature type="transmembrane region" description="Helical" evidence="6">
    <location>
        <begin position="20"/>
        <end position="39"/>
    </location>
</feature>
<keyword evidence="5" id="KW-0560">Oxidoreductase</keyword>
<name>S2JP99_MUCC1</name>
<keyword evidence="6" id="KW-1133">Transmembrane helix</keyword>
<sequence>MYNSINHSKCCMCIPTRIGIPLILTAWIAVSLFFASFSFMNKSPFFSYFSAPATIVFGVINVLFVLVLLYGYTLHVIYRSVNRYRQYAKLFACFVSAILIDMFVNCILFAVKKDEFIAWCTNRSADAFQKTTAIALDTQVVHTLEFNCYKLHDTEAKLSFMFLVFFVFVFGFWASHIVNDSRNFVMIRPEISIHPPRASKINLTLPSHLDNPNASPVMLSNLPPSARTIIGGGPGGIAAARALRDEGAFDTITIFERNTHTGGTWYYTPERNPPPPFPSTNALQVDTTLKLDQLHSPIYANLHTNLPHSVMCFQDAPFPKDTPDFPSHTHVMNYLSQLAKDENLLPWIRFSTLVEKAVFENDVWKVSVKNDKEAYTENFDALVVATGHYAVPYVPEIPGLHELAQNKKVQLLHSRDYRRPEEFKGKTILVIGGGSSAIDIVRETSTVASKVYQCIRTQTELSRQAVERNPPNVHQVALVDRFNSDDTGSFYIDLQDDSKLNDVDVIVFGTGYLYSFPFLPFQKDNLIKTGQKVHHLNQYMFYQSNPTLCFLGLPIRVVPLPLMQRQSIVMARYWSGKIPMLPPTSEESNSVDDNDNRLEFIMGVAKEFDYDERLGAWAEGWTDTDRDGWQSDHPLTGRLSEKWKDLRKNALSLRREYLGY</sequence>
<evidence type="ECO:0000256" key="5">
    <source>
        <dbReference type="ARBA" id="ARBA00023002"/>
    </source>
</evidence>
<evidence type="ECO:0000256" key="1">
    <source>
        <dbReference type="ARBA" id="ARBA00009183"/>
    </source>
</evidence>
<dbReference type="PANTHER" id="PTHR23023">
    <property type="entry name" value="DIMETHYLANILINE MONOOXYGENASE"/>
    <property type="match status" value="1"/>
</dbReference>
<dbReference type="EMBL" id="KE123902">
    <property type="protein sequence ID" value="EPB92171.1"/>
    <property type="molecule type" value="Genomic_DNA"/>
</dbReference>
<dbReference type="Pfam" id="PF13450">
    <property type="entry name" value="NAD_binding_8"/>
    <property type="match status" value="1"/>
</dbReference>
<evidence type="ECO:0000256" key="6">
    <source>
        <dbReference type="SAM" id="Phobius"/>
    </source>
</evidence>
<dbReference type="InterPro" id="IPR020946">
    <property type="entry name" value="Flavin_mOase-like"/>
</dbReference>
<accession>S2JP99</accession>
<dbReference type="STRING" id="1220926.S2JP99"/>
<dbReference type="GO" id="GO:0004499">
    <property type="term" value="F:N,N-dimethylaniline monooxygenase activity"/>
    <property type="evidence" value="ECO:0007669"/>
    <property type="project" value="InterPro"/>
</dbReference>
<evidence type="ECO:0000313" key="7">
    <source>
        <dbReference type="EMBL" id="EPB92171.1"/>
    </source>
</evidence>
<evidence type="ECO:0000313" key="8">
    <source>
        <dbReference type="Proteomes" id="UP000014254"/>
    </source>
</evidence>
<keyword evidence="6" id="KW-0812">Transmembrane</keyword>
<dbReference type="GO" id="GO:0050660">
    <property type="term" value="F:flavin adenine dinucleotide binding"/>
    <property type="evidence" value="ECO:0007669"/>
    <property type="project" value="InterPro"/>
</dbReference>
<dbReference type="InParanoid" id="S2JP99"/>
<gene>
    <name evidence="7" type="ORF">HMPREF1544_00996</name>
</gene>
<keyword evidence="8" id="KW-1185">Reference proteome</keyword>
<dbReference type="InterPro" id="IPR000960">
    <property type="entry name" value="Flavin_mOase"/>
</dbReference>
<keyword evidence="2" id="KW-0285">Flavoprotein</keyword>
<keyword evidence="4" id="KW-0521">NADP</keyword>
<proteinExistence type="inferred from homology"/>
<feature type="transmembrane region" description="Helical" evidence="6">
    <location>
        <begin position="90"/>
        <end position="111"/>
    </location>
</feature>
<reference evidence="8" key="1">
    <citation type="submission" date="2013-05" db="EMBL/GenBank/DDBJ databases">
        <title>The Genome sequence of Mucor circinelloides f. circinelloides 1006PhL.</title>
        <authorList>
            <consortium name="The Broad Institute Genomics Platform"/>
            <person name="Cuomo C."/>
            <person name="Earl A."/>
            <person name="Findley K."/>
            <person name="Lee S.C."/>
            <person name="Walker B."/>
            <person name="Young S."/>
            <person name="Zeng Q."/>
            <person name="Gargeya S."/>
            <person name="Fitzgerald M."/>
            <person name="Haas B."/>
            <person name="Abouelleil A."/>
            <person name="Allen A.W."/>
            <person name="Alvarado L."/>
            <person name="Arachchi H.M."/>
            <person name="Berlin A.M."/>
            <person name="Chapman S.B."/>
            <person name="Gainer-Dewar J."/>
            <person name="Goldberg J."/>
            <person name="Griggs A."/>
            <person name="Gujja S."/>
            <person name="Hansen M."/>
            <person name="Howarth C."/>
            <person name="Imamovic A."/>
            <person name="Ireland A."/>
            <person name="Larimer J."/>
            <person name="McCowan C."/>
            <person name="Murphy C."/>
            <person name="Pearson M."/>
            <person name="Poon T.W."/>
            <person name="Priest M."/>
            <person name="Roberts A."/>
            <person name="Saif S."/>
            <person name="Shea T."/>
            <person name="Sisk P."/>
            <person name="Sykes S."/>
            <person name="Wortman J."/>
            <person name="Nusbaum C."/>
            <person name="Birren B."/>
        </authorList>
    </citation>
    <scope>NUCLEOTIDE SEQUENCE [LARGE SCALE GENOMIC DNA]</scope>
    <source>
        <strain evidence="8">1006PhL</strain>
    </source>
</reference>
<dbReference type="Proteomes" id="UP000014254">
    <property type="component" value="Unassembled WGS sequence"/>
</dbReference>
<dbReference type="GO" id="GO:0050661">
    <property type="term" value="F:NADP binding"/>
    <property type="evidence" value="ECO:0007669"/>
    <property type="project" value="InterPro"/>
</dbReference>